<feature type="domain" description="Phosphomannose isomerase type I catalytic" evidence="10">
    <location>
        <begin position="1"/>
        <end position="144"/>
    </location>
</feature>
<evidence type="ECO:0000313" key="13">
    <source>
        <dbReference type="Proteomes" id="UP000243217"/>
    </source>
</evidence>
<dbReference type="EC" id="5.3.1.8" evidence="5"/>
<gene>
    <name evidence="12" type="ORF">THRCLA_09425</name>
</gene>
<dbReference type="InterPro" id="IPR016305">
    <property type="entry name" value="Mannose-6-P_Isomerase"/>
</dbReference>
<reference evidence="12 13" key="1">
    <citation type="journal article" date="2014" name="Genome Biol. Evol.">
        <title>The secreted proteins of Achlya hypogyna and Thraustotheca clavata identify the ancestral oomycete secretome and reveal gene acquisitions by horizontal gene transfer.</title>
        <authorList>
            <person name="Misner I."/>
            <person name="Blouin N."/>
            <person name="Leonard G."/>
            <person name="Richards T.A."/>
            <person name="Lane C.E."/>
        </authorList>
    </citation>
    <scope>NUCLEOTIDE SEQUENCE [LARGE SCALE GENOMIC DNA]</scope>
    <source>
        <strain evidence="12 13">ATCC 34112</strain>
    </source>
</reference>
<organism evidence="12 13">
    <name type="scientific">Thraustotheca clavata</name>
    <dbReference type="NCBI Taxonomy" id="74557"/>
    <lineage>
        <taxon>Eukaryota</taxon>
        <taxon>Sar</taxon>
        <taxon>Stramenopiles</taxon>
        <taxon>Oomycota</taxon>
        <taxon>Saprolegniomycetes</taxon>
        <taxon>Saprolegniales</taxon>
        <taxon>Achlyaceae</taxon>
        <taxon>Thraustotheca</taxon>
    </lineage>
</organism>
<evidence type="ECO:0000256" key="3">
    <source>
        <dbReference type="ARBA" id="ARBA00004666"/>
    </source>
</evidence>
<evidence type="ECO:0000256" key="4">
    <source>
        <dbReference type="ARBA" id="ARBA00010772"/>
    </source>
</evidence>
<feature type="domain" description="Phosphomannose isomerase type I helical insertion" evidence="11">
    <location>
        <begin position="172"/>
        <end position="236"/>
    </location>
</feature>
<comment type="similarity">
    <text evidence="4">Belongs to the mannose-6-phosphate isomerase type 1 family.</text>
</comment>
<dbReference type="GO" id="GO:0016887">
    <property type="term" value="F:ATP hydrolysis activity"/>
    <property type="evidence" value="ECO:0007669"/>
    <property type="project" value="InterPro"/>
</dbReference>
<dbReference type="GO" id="GO:0008270">
    <property type="term" value="F:zinc ion binding"/>
    <property type="evidence" value="ECO:0007669"/>
    <property type="project" value="InterPro"/>
</dbReference>
<dbReference type="Proteomes" id="UP000243217">
    <property type="component" value="Unassembled WGS sequence"/>
</dbReference>
<evidence type="ECO:0000256" key="2">
    <source>
        <dbReference type="ARBA" id="ARBA00001947"/>
    </source>
</evidence>
<evidence type="ECO:0000313" key="12">
    <source>
        <dbReference type="EMBL" id="OQR90156.1"/>
    </source>
</evidence>
<comment type="caution">
    <text evidence="12">The sequence shown here is derived from an EMBL/GenBank/DDBJ whole genome shotgun (WGS) entry which is preliminary data.</text>
</comment>
<dbReference type="AlphaFoldDB" id="A0A1V9YWP1"/>
<dbReference type="STRING" id="74557.A0A1V9YWP1"/>
<evidence type="ECO:0000256" key="7">
    <source>
        <dbReference type="ARBA" id="ARBA00022833"/>
    </source>
</evidence>
<dbReference type="InterPro" id="IPR003959">
    <property type="entry name" value="ATPase_AAA_core"/>
</dbReference>
<dbReference type="Pfam" id="PF20511">
    <property type="entry name" value="PMI_typeI_cat"/>
    <property type="match status" value="1"/>
</dbReference>
<evidence type="ECO:0000259" key="11">
    <source>
        <dbReference type="Pfam" id="PF20512"/>
    </source>
</evidence>
<evidence type="ECO:0000256" key="6">
    <source>
        <dbReference type="ARBA" id="ARBA00022723"/>
    </source>
</evidence>
<dbReference type="InterPro" id="IPR027417">
    <property type="entry name" value="P-loop_NTPase"/>
</dbReference>
<dbReference type="CDD" id="cd07011">
    <property type="entry name" value="cupin_PMI_type_I_N"/>
    <property type="match status" value="1"/>
</dbReference>
<dbReference type="GO" id="GO:0005975">
    <property type="term" value="P:carbohydrate metabolic process"/>
    <property type="evidence" value="ECO:0007669"/>
    <property type="project" value="InterPro"/>
</dbReference>
<dbReference type="Pfam" id="PF20512">
    <property type="entry name" value="PMI_typeI_hel"/>
    <property type="match status" value="1"/>
</dbReference>
<dbReference type="FunFam" id="2.60.120.10:FF:000044">
    <property type="entry name" value="Mannose-6-phosphate isomerase"/>
    <property type="match status" value="1"/>
</dbReference>
<comment type="catalytic activity">
    <reaction evidence="1">
        <text>D-mannose 6-phosphate = D-fructose 6-phosphate</text>
        <dbReference type="Rhea" id="RHEA:12356"/>
        <dbReference type="ChEBI" id="CHEBI:58735"/>
        <dbReference type="ChEBI" id="CHEBI:61527"/>
        <dbReference type="EC" id="5.3.1.8"/>
    </reaction>
</comment>
<keyword evidence="6" id="KW-0479">Metal-binding</keyword>
<keyword evidence="7" id="KW-0862">Zinc</keyword>
<dbReference type="UniPathway" id="UPA00126">
    <property type="reaction ID" value="UER00423"/>
</dbReference>
<proteinExistence type="inferred from homology"/>
<dbReference type="GO" id="GO:0005829">
    <property type="term" value="C:cytosol"/>
    <property type="evidence" value="ECO:0007669"/>
    <property type="project" value="TreeGrafter"/>
</dbReference>
<accession>A0A1V9YWP1</accession>
<dbReference type="InterPro" id="IPR014710">
    <property type="entry name" value="RmlC-like_jellyroll"/>
</dbReference>
<keyword evidence="8 12" id="KW-0413">Isomerase</keyword>
<dbReference type="GO" id="GO:0005524">
    <property type="term" value="F:ATP binding"/>
    <property type="evidence" value="ECO:0007669"/>
    <property type="project" value="InterPro"/>
</dbReference>
<dbReference type="InterPro" id="IPR001250">
    <property type="entry name" value="Man6P_Isoase-1"/>
</dbReference>
<dbReference type="GO" id="GO:0009298">
    <property type="term" value="P:GDP-mannose biosynthetic process"/>
    <property type="evidence" value="ECO:0007669"/>
    <property type="project" value="UniProtKB-UniPathway"/>
</dbReference>
<dbReference type="NCBIfam" id="TIGR00218">
    <property type="entry name" value="manA"/>
    <property type="match status" value="1"/>
</dbReference>
<dbReference type="Gene3D" id="2.60.120.10">
    <property type="entry name" value="Jelly Rolls"/>
    <property type="match status" value="2"/>
</dbReference>
<dbReference type="Pfam" id="PF00004">
    <property type="entry name" value="AAA"/>
    <property type="match status" value="1"/>
</dbReference>
<dbReference type="OrthoDB" id="6605218at2759"/>
<dbReference type="GO" id="GO:0004476">
    <property type="term" value="F:mannose-6-phosphate isomerase activity"/>
    <property type="evidence" value="ECO:0007669"/>
    <property type="project" value="UniProtKB-EC"/>
</dbReference>
<evidence type="ECO:0000259" key="10">
    <source>
        <dbReference type="Pfam" id="PF20511"/>
    </source>
</evidence>
<dbReference type="Gene3D" id="3.40.50.300">
    <property type="entry name" value="P-loop containing nucleotide triphosphate hydrolases"/>
    <property type="match status" value="1"/>
</dbReference>
<dbReference type="SUPFAM" id="SSF52540">
    <property type="entry name" value="P-loop containing nucleoside triphosphate hydrolases"/>
    <property type="match status" value="1"/>
</dbReference>
<dbReference type="PRINTS" id="PR00714">
    <property type="entry name" value="MAN6PISMRASE"/>
</dbReference>
<evidence type="ECO:0000256" key="5">
    <source>
        <dbReference type="ARBA" id="ARBA00011956"/>
    </source>
</evidence>
<comment type="cofactor">
    <cofactor evidence="2">
        <name>Zn(2+)</name>
        <dbReference type="ChEBI" id="CHEBI:29105"/>
    </cofactor>
</comment>
<evidence type="ECO:0000259" key="9">
    <source>
        <dbReference type="Pfam" id="PF00004"/>
    </source>
</evidence>
<dbReference type="InterPro" id="IPR011051">
    <property type="entry name" value="RmlC_Cupin_sf"/>
</dbReference>
<dbReference type="EMBL" id="JNBS01002588">
    <property type="protein sequence ID" value="OQR90156.1"/>
    <property type="molecule type" value="Genomic_DNA"/>
</dbReference>
<dbReference type="PANTHER" id="PTHR10309:SF0">
    <property type="entry name" value="MANNOSE-6-PHOSPHATE ISOMERASE"/>
    <property type="match status" value="1"/>
</dbReference>
<protein>
    <recommendedName>
        <fullName evidence="5">mannose-6-phosphate isomerase</fullName>
        <ecNumber evidence="5">5.3.1.8</ecNumber>
    </recommendedName>
</protein>
<dbReference type="PROSITE" id="PS00966">
    <property type="entry name" value="PMI_I_2"/>
    <property type="match status" value="1"/>
</dbReference>
<keyword evidence="13" id="KW-1185">Reference proteome</keyword>
<dbReference type="PANTHER" id="PTHR10309">
    <property type="entry name" value="MANNOSE-6-PHOSPHATE ISOMERASE"/>
    <property type="match status" value="1"/>
</dbReference>
<dbReference type="InterPro" id="IPR046457">
    <property type="entry name" value="PMI_typeI_cat"/>
</dbReference>
<evidence type="ECO:0000256" key="1">
    <source>
        <dbReference type="ARBA" id="ARBA00000757"/>
    </source>
</evidence>
<sequence>MYRLQCVAQQYAWGKKGTKSVVAALKSSSEHTFKPQDDETYAELWMGVHPNGPSKIVDREGNVELLSEWLLEHPEALGDGHEKVSFLFKVLSVATALSIQAHPDKETAEKLHAEFPTIYKDDNHKPELAIAVTRFKALCRFRPVEEIVEHIQQVPELRALVDPEITDALIESHDRETLRAFFTAVIYCDQEEASIQLDNHRERLESLESRTPLQKLILRLNEQYPHDIGAFCPYLLNYITLEPGESVFLGANEPHAYISGDCIECMACSDNVVRAGLTPKFIDKTTLCDMLTYEAGAPPIEQGTAIDEYVTEYTPPVPEFQVQRVDLPPLVHYDYTPAQGPSIVLVLHGQGFAHYSTSEDEESNFKLELSTGQVFFVPANQTLKFESGIQGLVVYRASPNEGPHVFLDSFPLIPALIVFRILYPEGPIIFVMAKGKKTKKTIVDEIVPVEAMSKVFRLEVGATVDTRSIQVISRINMHLTDMKNHGFATGDGIVISELHENGRVLLAGTVWPSEKTKKGMITVGAGWKDVVEQLKEVQVVNIHKHPRIRRVAAKSVVFQALPNAQGELPKLPEREQTILTQYVRAMVVGAYLLENAIVSLSVHGVPRQFQIAECQCQDDTEQSNALVYNVLPNTTFSVHWTSKSVEPLTPTMINASFDAIGGLQEQINAVRQLIEQPLVNPGLFARFGLPPPKGVLLFGPPGTGKTMIARAVASAAHAKVFTINGPELVSKFVGESEANVRIGSRFDLLDC</sequence>
<dbReference type="PROSITE" id="PS00965">
    <property type="entry name" value="PMI_I_1"/>
    <property type="match status" value="1"/>
</dbReference>
<dbReference type="Gene3D" id="1.10.441.10">
    <property type="entry name" value="Phosphomannose Isomerase, domain 2"/>
    <property type="match status" value="1"/>
</dbReference>
<comment type="pathway">
    <text evidence="3">Nucleotide-sugar biosynthesis; GDP-alpha-D-mannose biosynthesis; alpha-D-mannose 1-phosphate from D-fructose 6-phosphate: step 1/2.</text>
</comment>
<dbReference type="SUPFAM" id="SSF51182">
    <property type="entry name" value="RmlC-like cupins"/>
    <property type="match status" value="1"/>
</dbReference>
<dbReference type="InterPro" id="IPR018050">
    <property type="entry name" value="Pmannose_isomerase-type1_CS"/>
</dbReference>
<dbReference type="InterPro" id="IPR046458">
    <property type="entry name" value="PMI_typeI_hel"/>
</dbReference>
<name>A0A1V9YWP1_9STRA</name>
<feature type="domain" description="ATPase AAA-type core" evidence="9">
    <location>
        <begin position="695"/>
        <end position="741"/>
    </location>
</feature>
<evidence type="ECO:0000256" key="8">
    <source>
        <dbReference type="ARBA" id="ARBA00023235"/>
    </source>
</evidence>